<dbReference type="SUPFAM" id="SSF52317">
    <property type="entry name" value="Class I glutamine amidotransferase-like"/>
    <property type="match status" value="1"/>
</dbReference>
<dbReference type="EMBL" id="JACFOF010000004">
    <property type="protein sequence ID" value="MBW7953632.1"/>
    <property type="molecule type" value="Genomic_DNA"/>
</dbReference>
<dbReference type="InterPro" id="IPR040921">
    <property type="entry name" value="Peptidase_S66C"/>
</dbReference>
<dbReference type="Proteomes" id="UP000781173">
    <property type="component" value="Unassembled WGS sequence"/>
</dbReference>
<dbReference type="CDD" id="cd07062">
    <property type="entry name" value="Peptidase_S66_mccF_like"/>
    <property type="match status" value="1"/>
</dbReference>
<protein>
    <submittedName>
        <fullName evidence="5">LD-carboxypeptidase</fullName>
    </submittedName>
</protein>
<dbReference type="AlphaFoldDB" id="A0A952AGS0"/>
<comment type="similarity">
    <text evidence="1">Belongs to the peptidase S66 family.</text>
</comment>
<reference evidence="5" key="1">
    <citation type="journal article" date="2022" name="ISME J.">
        <title>A general approach to explore prokaryotic protein glycosylation reveals the unique surface layer modulation of an anammox bacterium.</title>
        <authorList>
            <person name="Pabst M."/>
            <person name="Grouzdev D.S."/>
            <person name="Lawson C.E."/>
            <person name="Kleikamp H.B.C."/>
            <person name="de Ram C."/>
            <person name="Louwen R."/>
            <person name="Lin Y.M."/>
            <person name="Lucker S."/>
            <person name="van Loosdrecht M.C.M."/>
            <person name="Laureni M."/>
        </authorList>
    </citation>
    <scope>NUCLEOTIDE SEQUENCE</scope>
    <source>
        <strain evidence="5">BROCD043</strain>
    </source>
</reference>
<accession>A0A952AGS0</accession>
<feature type="domain" description="LD-carboxypeptidase N-terminal" evidence="3">
    <location>
        <begin position="15"/>
        <end position="130"/>
    </location>
</feature>
<dbReference type="Gene3D" id="3.50.30.60">
    <property type="entry name" value="LD-carboxypeptidase A C-terminal domain-like"/>
    <property type="match status" value="1"/>
</dbReference>
<dbReference type="InterPro" id="IPR040449">
    <property type="entry name" value="Peptidase_S66_N"/>
</dbReference>
<evidence type="ECO:0000256" key="1">
    <source>
        <dbReference type="ARBA" id="ARBA00010233"/>
    </source>
</evidence>
<dbReference type="Gene3D" id="3.40.50.10740">
    <property type="entry name" value="Class I glutamine amidotransferase-like"/>
    <property type="match status" value="1"/>
</dbReference>
<evidence type="ECO:0000313" key="6">
    <source>
        <dbReference type="Proteomes" id="UP000781173"/>
    </source>
</evidence>
<dbReference type="Pfam" id="PF02016">
    <property type="entry name" value="Peptidase_S66"/>
    <property type="match status" value="1"/>
</dbReference>
<comment type="caution">
    <text evidence="5">The sequence shown here is derived from an EMBL/GenBank/DDBJ whole genome shotgun (WGS) entry which is preliminary data.</text>
</comment>
<dbReference type="SUPFAM" id="SSF141986">
    <property type="entry name" value="LD-carboxypeptidase A C-terminal domain-like"/>
    <property type="match status" value="1"/>
</dbReference>
<dbReference type="PANTHER" id="PTHR30237">
    <property type="entry name" value="MURAMOYLTETRAPEPTIDE CARBOXYPEPTIDASE"/>
    <property type="match status" value="1"/>
</dbReference>
<dbReference type="InterPro" id="IPR029062">
    <property type="entry name" value="Class_I_gatase-like"/>
</dbReference>
<evidence type="ECO:0000256" key="2">
    <source>
        <dbReference type="ARBA" id="ARBA00022801"/>
    </source>
</evidence>
<dbReference type="InterPro" id="IPR027461">
    <property type="entry name" value="Carboxypeptidase_A_C_sf"/>
</dbReference>
<evidence type="ECO:0000259" key="4">
    <source>
        <dbReference type="Pfam" id="PF17676"/>
    </source>
</evidence>
<keyword evidence="2" id="KW-0378">Hydrolase</keyword>
<dbReference type="PANTHER" id="PTHR30237:SF4">
    <property type="entry name" value="LD-CARBOXYPEPTIDASE C-TERMINAL DOMAIN-CONTAINING PROTEIN"/>
    <property type="match status" value="1"/>
</dbReference>
<name>A0A952AGS0_9BACT</name>
<organism evidence="5 6">
    <name type="scientific">Candidatus Dojkabacteria bacterium</name>
    <dbReference type="NCBI Taxonomy" id="2099670"/>
    <lineage>
        <taxon>Bacteria</taxon>
        <taxon>Candidatus Dojkabacteria</taxon>
    </lineage>
</organism>
<proteinExistence type="inferred from homology"/>
<dbReference type="Pfam" id="PF17676">
    <property type="entry name" value="Peptidase_S66C"/>
    <property type="match status" value="1"/>
</dbReference>
<feature type="domain" description="LD-carboxypeptidase C-terminal" evidence="4">
    <location>
        <begin position="205"/>
        <end position="334"/>
    </location>
</feature>
<evidence type="ECO:0000259" key="3">
    <source>
        <dbReference type="Pfam" id="PF02016"/>
    </source>
</evidence>
<dbReference type="GO" id="GO:0016787">
    <property type="term" value="F:hydrolase activity"/>
    <property type="evidence" value="ECO:0007669"/>
    <property type="project" value="UniProtKB-KW"/>
</dbReference>
<dbReference type="InterPro" id="IPR027478">
    <property type="entry name" value="LdcA_N"/>
</dbReference>
<dbReference type="InterPro" id="IPR003507">
    <property type="entry name" value="S66_fam"/>
</dbReference>
<gene>
    <name evidence="5" type="ORF">H3C67_02505</name>
</gene>
<evidence type="ECO:0000313" key="5">
    <source>
        <dbReference type="EMBL" id="MBW7953632.1"/>
    </source>
</evidence>
<sequence length="345" mass="39459">MPFKKLHKLMRGDKVAILSPSFAAPGKWPHVYELGLKRIREVFELEPVEFPTTSKIGASKEERAKDLIDAFENKEIKAVIASLGGNDQVTYVKNLPSEPFVNNPKPFFGFSDNTHFMNHLWLNGVPSYYGGAVLTQFAMQGEMDEFTVNYLKKALFEEGEFELNSSKKYNDIGLNWNDPETLKARRTYEDNDGWFWDGAQSAEAITWGGCLESIDELLRHGIDIPTLEQFEDIVLFAETSEEIPSHEYVRRVFRALGERGILARVKGVLIGRPKAWEFDKPNIAEEKVRYRENQRNTILETVRVYNESIPIVQNLDFGHSDPQICLPMGMTTKIDVDSKTIKINF</sequence>